<accession>A0ABV8LCP2</accession>
<evidence type="ECO:0000313" key="1">
    <source>
        <dbReference type="EMBL" id="MFC4128109.1"/>
    </source>
</evidence>
<keyword evidence="2" id="KW-1185">Reference proteome</keyword>
<organism evidence="1 2">
    <name type="scientific">Nocardia rhizosphaerae</name>
    <dbReference type="NCBI Taxonomy" id="1691571"/>
    <lineage>
        <taxon>Bacteria</taxon>
        <taxon>Bacillati</taxon>
        <taxon>Actinomycetota</taxon>
        <taxon>Actinomycetes</taxon>
        <taxon>Mycobacteriales</taxon>
        <taxon>Nocardiaceae</taxon>
        <taxon>Nocardia</taxon>
    </lineage>
</organism>
<comment type="caution">
    <text evidence="1">The sequence shown here is derived from an EMBL/GenBank/DDBJ whole genome shotgun (WGS) entry which is preliminary data.</text>
</comment>
<reference evidence="2" key="1">
    <citation type="journal article" date="2019" name="Int. J. Syst. Evol. Microbiol.">
        <title>The Global Catalogue of Microorganisms (GCM) 10K type strain sequencing project: providing services to taxonomists for standard genome sequencing and annotation.</title>
        <authorList>
            <consortium name="The Broad Institute Genomics Platform"/>
            <consortium name="The Broad Institute Genome Sequencing Center for Infectious Disease"/>
            <person name="Wu L."/>
            <person name="Ma J."/>
        </authorList>
    </citation>
    <scope>NUCLEOTIDE SEQUENCE [LARGE SCALE GENOMIC DNA]</scope>
    <source>
        <strain evidence="2">CGMCC 4.7204</strain>
    </source>
</reference>
<dbReference type="Proteomes" id="UP001595767">
    <property type="component" value="Unassembled WGS sequence"/>
</dbReference>
<dbReference type="EMBL" id="JBHSBA010000015">
    <property type="protein sequence ID" value="MFC4128109.1"/>
    <property type="molecule type" value="Genomic_DNA"/>
</dbReference>
<proteinExistence type="predicted"/>
<evidence type="ECO:0000313" key="2">
    <source>
        <dbReference type="Proteomes" id="UP001595767"/>
    </source>
</evidence>
<evidence type="ECO:0008006" key="3">
    <source>
        <dbReference type="Google" id="ProtNLM"/>
    </source>
</evidence>
<name>A0ABV8LCP2_9NOCA</name>
<dbReference type="PROSITE" id="PS51257">
    <property type="entry name" value="PROKAR_LIPOPROTEIN"/>
    <property type="match status" value="1"/>
</dbReference>
<dbReference type="RefSeq" id="WP_378553838.1">
    <property type="nucleotide sequence ID" value="NZ_JBHSBA010000015.1"/>
</dbReference>
<sequence length="223" mass="24247">MAMSYRGRIVLHPAARVLILAIAIGVVAGCTSQQQPPNNTIAGSTSAVSGRSQIRHLTEDLLLPESDFPAGGEFHRSAIEVVRNLDAPTDSCDPRGWVRDGDQETAANVMVGADERLRYSIQLFAVGEDLDVVAWKMRCLPRTDSKEESRAATSTVLPDWAVVVETARVASDKLTHWAAGSHRGILVMASVSGPRNAVTADSRTLIERMFNAQIERFDARIPE</sequence>
<protein>
    <recommendedName>
        <fullName evidence="3">PknH-like protein</fullName>
    </recommendedName>
</protein>
<gene>
    <name evidence="1" type="ORF">ACFOW8_24605</name>
</gene>